<dbReference type="STRING" id="151549.A0A4C2ABP1"/>
<gene>
    <name evidence="1" type="primary">pol</name>
    <name evidence="1" type="ORF">EVAR_90502_1</name>
</gene>
<evidence type="ECO:0000313" key="2">
    <source>
        <dbReference type="Proteomes" id="UP000299102"/>
    </source>
</evidence>
<comment type="caution">
    <text evidence="1">The sequence shown here is derived from an EMBL/GenBank/DDBJ whole genome shotgun (WGS) entry which is preliminary data.</text>
</comment>
<name>A0A4C2ABP1_EUMVA</name>
<keyword evidence="2" id="KW-1185">Reference proteome</keyword>
<dbReference type="Proteomes" id="UP000299102">
    <property type="component" value="Unassembled WGS sequence"/>
</dbReference>
<keyword evidence="1" id="KW-0548">Nucleotidyltransferase</keyword>
<proteinExistence type="predicted"/>
<organism evidence="1 2">
    <name type="scientific">Eumeta variegata</name>
    <name type="common">Bagworm moth</name>
    <name type="synonym">Eumeta japonica</name>
    <dbReference type="NCBI Taxonomy" id="151549"/>
    <lineage>
        <taxon>Eukaryota</taxon>
        <taxon>Metazoa</taxon>
        <taxon>Ecdysozoa</taxon>
        <taxon>Arthropoda</taxon>
        <taxon>Hexapoda</taxon>
        <taxon>Insecta</taxon>
        <taxon>Pterygota</taxon>
        <taxon>Neoptera</taxon>
        <taxon>Endopterygota</taxon>
        <taxon>Lepidoptera</taxon>
        <taxon>Glossata</taxon>
        <taxon>Ditrysia</taxon>
        <taxon>Tineoidea</taxon>
        <taxon>Psychidae</taxon>
        <taxon>Oiketicinae</taxon>
        <taxon>Eumeta</taxon>
    </lineage>
</organism>
<evidence type="ECO:0000313" key="1">
    <source>
        <dbReference type="EMBL" id="GBP96405.1"/>
    </source>
</evidence>
<protein>
    <submittedName>
        <fullName evidence="1">RNA-directed DNA polymerase from mobile element jockey</fullName>
    </submittedName>
</protein>
<dbReference type="GO" id="GO:0003964">
    <property type="term" value="F:RNA-directed DNA polymerase activity"/>
    <property type="evidence" value="ECO:0007669"/>
    <property type="project" value="UniProtKB-KW"/>
</dbReference>
<reference evidence="1 2" key="1">
    <citation type="journal article" date="2019" name="Commun. Biol.">
        <title>The bagworm genome reveals a unique fibroin gene that provides high tensile strength.</title>
        <authorList>
            <person name="Kono N."/>
            <person name="Nakamura H."/>
            <person name="Ohtoshi R."/>
            <person name="Tomita M."/>
            <person name="Numata K."/>
            <person name="Arakawa K."/>
        </authorList>
    </citation>
    <scope>NUCLEOTIDE SEQUENCE [LARGE SCALE GENOMIC DNA]</scope>
</reference>
<keyword evidence="1" id="KW-0808">Transferase</keyword>
<sequence length="113" mass="12325">MTVILTIRIIRKSEGEPTGVVNHPKLRGSARVDPPLPGLRLGCHFRDLGLFLAMANKCLELGYFPRAWKVAAIKVIPKPGRKTARPKSYRPIGLLPVLGKTVERMLVGASSGT</sequence>
<dbReference type="OrthoDB" id="7697131at2759"/>
<dbReference type="EMBL" id="BGZK01002775">
    <property type="protein sequence ID" value="GBP96405.1"/>
    <property type="molecule type" value="Genomic_DNA"/>
</dbReference>
<dbReference type="AlphaFoldDB" id="A0A4C2ABP1"/>
<accession>A0A4C2ABP1</accession>
<keyword evidence="1" id="KW-0695">RNA-directed DNA polymerase</keyword>